<reference evidence="1 2" key="1">
    <citation type="journal article" date="2019" name="BMC Genomics">
        <title>New insights from Opisthorchis felineus genome: update on genomics of the epidemiologically important liver flukes.</title>
        <authorList>
            <person name="Ershov N.I."/>
            <person name="Mordvinov V.A."/>
            <person name="Prokhortchouk E.B."/>
            <person name="Pakharukova M.Y."/>
            <person name="Gunbin K.V."/>
            <person name="Ustyantsev K."/>
            <person name="Genaev M.A."/>
            <person name="Blinov A.G."/>
            <person name="Mazur A."/>
            <person name="Boulygina E."/>
            <person name="Tsygankova S."/>
            <person name="Khrameeva E."/>
            <person name="Chekanov N."/>
            <person name="Fan G."/>
            <person name="Xiao A."/>
            <person name="Zhang H."/>
            <person name="Xu X."/>
            <person name="Yang H."/>
            <person name="Solovyev V."/>
            <person name="Lee S.M."/>
            <person name="Liu X."/>
            <person name="Afonnikov D.A."/>
            <person name="Skryabin K.G."/>
        </authorList>
    </citation>
    <scope>NUCLEOTIDE SEQUENCE [LARGE SCALE GENOMIC DNA]</scope>
    <source>
        <strain evidence="1">AK-0245</strain>
        <tissue evidence="1">Whole organism</tissue>
    </source>
</reference>
<gene>
    <name evidence="1" type="ORF">CRM22_010874</name>
</gene>
<proteinExistence type="predicted"/>
<evidence type="ECO:0000313" key="2">
    <source>
        <dbReference type="Proteomes" id="UP000308267"/>
    </source>
</evidence>
<name>A0A4S2KLD1_OPIFE</name>
<keyword evidence="2" id="KW-1185">Reference proteome</keyword>
<dbReference type="Proteomes" id="UP000308267">
    <property type="component" value="Unassembled WGS sequence"/>
</dbReference>
<dbReference type="EMBL" id="SJOL01010924">
    <property type="protein sequence ID" value="TGZ50026.1"/>
    <property type="molecule type" value="Genomic_DNA"/>
</dbReference>
<comment type="caution">
    <text evidence="1">The sequence shown here is derived from an EMBL/GenBank/DDBJ whole genome shotgun (WGS) entry which is preliminary data.</text>
</comment>
<protein>
    <submittedName>
        <fullName evidence="1">Uncharacterized protein</fullName>
    </submittedName>
</protein>
<evidence type="ECO:0000313" key="1">
    <source>
        <dbReference type="EMBL" id="TGZ50026.1"/>
    </source>
</evidence>
<accession>A0A4S2KLD1</accession>
<sequence>MDLLSSHPNEVRGLFGSVQSFYWEFESKTLFQVVKAYKHMQSMISLSCSYHSPKSLQVNSTNAILHIQFTLAGRIPLEIDCSITGYTEILFLATVMKLLLVDGVVM</sequence>
<organism evidence="1 2">
    <name type="scientific">Opisthorchis felineus</name>
    <dbReference type="NCBI Taxonomy" id="147828"/>
    <lineage>
        <taxon>Eukaryota</taxon>
        <taxon>Metazoa</taxon>
        <taxon>Spiralia</taxon>
        <taxon>Lophotrochozoa</taxon>
        <taxon>Platyhelminthes</taxon>
        <taxon>Trematoda</taxon>
        <taxon>Digenea</taxon>
        <taxon>Opisthorchiida</taxon>
        <taxon>Opisthorchiata</taxon>
        <taxon>Opisthorchiidae</taxon>
        <taxon>Opisthorchis</taxon>
    </lineage>
</organism>
<dbReference type="AlphaFoldDB" id="A0A4S2KLD1"/>